<keyword evidence="10" id="KW-1185">Reference proteome</keyword>
<comment type="caution">
    <text evidence="9">The sequence shown here is derived from an EMBL/GenBank/DDBJ whole genome shotgun (WGS) entry which is preliminary data.</text>
</comment>
<dbReference type="GO" id="GO:0035556">
    <property type="term" value="P:intracellular signal transduction"/>
    <property type="evidence" value="ECO:0007669"/>
    <property type="project" value="InterPro"/>
</dbReference>
<evidence type="ECO:0000313" key="9">
    <source>
        <dbReference type="EMBL" id="VDH92810.1"/>
    </source>
</evidence>
<keyword evidence="3" id="KW-0547">Nucleotide-binding</keyword>
<gene>
    <name evidence="9" type="ORF">MGAL_10B035143</name>
</gene>
<keyword evidence="6 7" id="KW-0456">Lyase</keyword>
<dbReference type="Proteomes" id="UP000596742">
    <property type="component" value="Unassembled WGS sequence"/>
</dbReference>
<evidence type="ECO:0000256" key="1">
    <source>
        <dbReference type="ARBA" id="ARBA00004370"/>
    </source>
</evidence>
<evidence type="ECO:0000313" key="10">
    <source>
        <dbReference type="Proteomes" id="UP000596742"/>
    </source>
</evidence>
<dbReference type="Gene3D" id="3.30.70.1230">
    <property type="entry name" value="Nucleotide cyclase"/>
    <property type="match status" value="1"/>
</dbReference>
<comment type="similarity">
    <text evidence="7">Belongs to the adenylyl cyclase class-4/guanylyl cyclase family.</text>
</comment>
<dbReference type="PROSITE" id="PS00452">
    <property type="entry name" value="GUANYLATE_CYCLASE_1"/>
    <property type="match status" value="1"/>
</dbReference>
<dbReference type="PANTHER" id="PTHR11920">
    <property type="entry name" value="GUANYLYL CYCLASE"/>
    <property type="match status" value="1"/>
</dbReference>
<evidence type="ECO:0000256" key="3">
    <source>
        <dbReference type="ARBA" id="ARBA00022741"/>
    </source>
</evidence>
<evidence type="ECO:0000259" key="8">
    <source>
        <dbReference type="PROSITE" id="PS50125"/>
    </source>
</evidence>
<dbReference type="CDD" id="cd07302">
    <property type="entry name" value="CHD"/>
    <property type="match status" value="1"/>
</dbReference>
<sequence length="135" mass="15047">MVVSGLPERNGDKHVSEMAYVALDLLHAVRMFRLPHDPGSCLQIRIGLHSGPVVAGVVGLTMPRYCLFGDTVNTASRMESNGEAWVINLTSELYKMLIFMNRSGLLTSVLPCLIGFKLSCNTLHTIDKKNYRRIR</sequence>
<reference evidence="9" key="1">
    <citation type="submission" date="2018-11" db="EMBL/GenBank/DDBJ databases">
        <authorList>
            <person name="Alioto T."/>
            <person name="Alioto T."/>
        </authorList>
    </citation>
    <scope>NUCLEOTIDE SEQUENCE</scope>
</reference>
<accession>A0A8B6BMS2</accession>
<dbReference type="EMBL" id="UYJE01000385">
    <property type="protein sequence ID" value="VDH92810.1"/>
    <property type="molecule type" value="Genomic_DNA"/>
</dbReference>
<dbReference type="Pfam" id="PF00211">
    <property type="entry name" value="Guanylate_cyc"/>
    <property type="match status" value="1"/>
</dbReference>
<proteinExistence type="inferred from homology"/>
<keyword evidence="4" id="KW-1133">Transmembrane helix</keyword>
<dbReference type="GO" id="GO:0004016">
    <property type="term" value="F:adenylate cyclase activity"/>
    <property type="evidence" value="ECO:0007669"/>
    <property type="project" value="TreeGrafter"/>
</dbReference>
<evidence type="ECO:0000256" key="6">
    <source>
        <dbReference type="ARBA" id="ARBA00023239"/>
    </source>
</evidence>
<dbReference type="InterPro" id="IPR001054">
    <property type="entry name" value="A/G_cyclase"/>
</dbReference>
<evidence type="ECO:0000256" key="7">
    <source>
        <dbReference type="RuleBase" id="RU000405"/>
    </source>
</evidence>
<dbReference type="SMART" id="SM00044">
    <property type="entry name" value="CYCc"/>
    <property type="match status" value="1"/>
</dbReference>
<dbReference type="PANTHER" id="PTHR11920:SF501">
    <property type="entry name" value="GUANYLATE CYCLASE 32E"/>
    <property type="match status" value="1"/>
</dbReference>
<dbReference type="GO" id="GO:0005886">
    <property type="term" value="C:plasma membrane"/>
    <property type="evidence" value="ECO:0007669"/>
    <property type="project" value="TreeGrafter"/>
</dbReference>
<keyword evidence="5" id="KW-0472">Membrane</keyword>
<organism evidence="9 10">
    <name type="scientific">Mytilus galloprovincialis</name>
    <name type="common">Mediterranean mussel</name>
    <dbReference type="NCBI Taxonomy" id="29158"/>
    <lineage>
        <taxon>Eukaryota</taxon>
        <taxon>Metazoa</taxon>
        <taxon>Spiralia</taxon>
        <taxon>Lophotrochozoa</taxon>
        <taxon>Mollusca</taxon>
        <taxon>Bivalvia</taxon>
        <taxon>Autobranchia</taxon>
        <taxon>Pteriomorphia</taxon>
        <taxon>Mytilida</taxon>
        <taxon>Mytiloidea</taxon>
        <taxon>Mytilidae</taxon>
        <taxon>Mytilinae</taxon>
        <taxon>Mytilus</taxon>
    </lineage>
</organism>
<evidence type="ECO:0000256" key="2">
    <source>
        <dbReference type="ARBA" id="ARBA00022692"/>
    </source>
</evidence>
<name>A0A8B6BMS2_MYTGA</name>
<dbReference type="InterPro" id="IPR050401">
    <property type="entry name" value="Cyclic_nucleotide_synthase"/>
</dbReference>
<evidence type="ECO:0000256" key="4">
    <source>
        <dbReference type="ARBA" id="ARBA00022989"/>
    </source>
</evidence>
<dbReference type="SUPFAM" id="SSF55073">
    <property type="entry name" value="Nucleotide cyclase"/>
    <property type="match status" value="1"/>
</dbReference>
<dbReference type="GO" id="GO:0007168">
    <property type="term" value="P:receptor guanylyl cyclase signaling pathway"/>
    <property type="evidence" value="ECO:0007669"/>
    <property type="project" value="TreeGrafter"/>
</dbReference>
<dbReference type="InterPro" id="IPR029787">
    <property type="entry name" value="Nucleotide_cyclase"/>
</dbReference>
<evidence type="ECO:0000256" key="5">
    <source>
        <dbReference type="ARBA" id="ARBA00023136"/>
    </source>
</evidence>
<comment type="subcellular location">
    <subcellularLocation>
        <location evidence="1">Membrane</location>
    </subcellularLocation>
</comment>
<feature type="non-terminal residue" evidence="9">
    <location>
        <position position="1"/>
    </location>
</feature>
<dbReference type="GO" id="GO:0001653">
    <property type="term" value="F:peptide receptor activity"/>
    <property type="evidence" value="ECO:0007669"/>
    <property type="project" value="TreeGrafter"/>
</dbReference>
<dbReference type="GO" id="GO:0000166">
    <property type="term" value="F:nucleotide binding"/>
    <property type="evidence" value="ECO:0007669"/>
    <property type="project" value="UniProtKB-KW"/>
</dbReference>
<dbReference type="AlphaFoldDB" id="A0A8B6BMS2"/>
<dbReference type="GO" id="GO:0004383">
    <property type="term" value="F:guanylate cyclase activity"/>
    <property type="evidence" value="ECO:0007669"/>
    <property type="project" value="TreeGrafter"/>
</dbReference>
<dbReference type="PROSITE" id="PS50125">
    <property type="entry name" value="GUANYLATE_CYCLASE_2"/>
    <property type="match status" value="1"/>
</dbReference>
<protein>
    <recommendedName>
        <fullName evidence="8">Guanylate cyclase domain-containing protein</fullName>
    </recommendedName>
</protein>
<keyword evidence="2" id="KW-0812">Transmembrane</keyword>
<dbReference type="InterPro" id="IPR018297">
    <property type="entry name" value="A/G_cyclase_CS"/>
</dbReference>
<dbReference type="OrthoDB" id="60033at2759"/>
<feature type="domain" description="Guanylate cyclase" evidence="8">
    <location>
        <begin position="1"/>
        <end position="79"/>
    </location>
</feature>